<dbReference type="AlphaFoldDB" id="A0A6A4B539"/>
<dbReference type="EMBL" id="QXGF01001113">
    <property type="protein sequence ID" value="KAE8932495.1"/>
    <property type="molecule type" value="Genomic_DNA"/>
</dbReference>
<dbReference type="Proteomes" id="UP000429523">
    <property type="component" value="Unassembled WGS sequence"/>
</dbReference>
<gene>
    <name evidence="3" type="ORF">PF001_g30833</name>
    <name evidence="2" type="ORF">PF009_g17478</name>
</gene>
<dbReference type="EMBL" id="QXGE01006268">
    <property type="protein sequence ID" value="KAE9265573.1"/>
    <property type="molecule type" value="Genomic_DNA"/>
</dbReference>
<sequence length="42" mass="4533">LDAQNKARSDDSKSRAASVSRRRIPVGISSVSSDKDSWKIGT</sequence>
<evidence type="ECO:0000313" key="4">
    <source>
        <dbReference type="Proteomes" id="UP000429523"/>
    </source>
</evidence>
<name>A0A6A4B539_9STRA</name>
<reference evidence="4 5" key="1">
    <citation type="submission" date="2018-08" db="EMBL/GenBank/DDBJ databases">
        <title>Genomic investigation of the strawberry pathogen Phytophthora fragariae indicates pathogenicity is determined by transcriptional variation in three key races.</title>
        <authorList>
            <person name="Adams T.M."/>
            <person name="Armitage A.D."/>
            <person name="Sobczyk M.K."/>
            <person name="Bates H.J."/>
            <person name="Dunwell J.M."/>
            <person name="Nellist C.F."/>
            <person name="Harrison R.J."/>
        </authorList>
    </citation>
    <scope>NUCLEOTIDE SEQUENCE [LARGE SCALE GENOMIC DNA]</scope>
    <source>
        <strain evidence="3 5">A4</strain>
        <strain evidence="2 4">NOV-9</strain>
    </source>
</reference>
<proteinExistence type="predicted"/>
<feature type="non-terminal residue" evidence="3">
    <location>
        <position position="1"/>
    </location>
</feature>
<dbReference type="Proteomes" id="UP000437068">
    <property type="component" value="Unassembled WGS sequence"/>
</dbReference>
<evidence type="ECO:0000313" key="5">
    <source>
        <dbReference type="Proteomes" id="UP000437068"/>
    </source>
</evidence>
<accession>A0A6A4B539</accession>
<feature type="compositionally biased region" description="Basic and acidic residues" evidence="1">
    <location>
        <begin position="1"/>
        <end position="14"/>
    </location>
</feature>
<comment type="caution">
    <text evidence="3">The sequence shown here is derived from an EMBL/GenBank/DDBJ whole genome shotgun (WGS) entry which is preliminary data.</text>
</comment>
<protein>
    <submittedName>
        <fullName evidence="3">Uncharacterized protein</fullName>
    </submittedName>
</protein>
<evidence type="ECO:0000256" key="1">
    <source>
        <dbReference type="SAM" id="MobiDB-lite"/>
    </source>
</evidence>
<evidence type="ECO:0000313" key="2">
    <source>
        <dbReference type="EMBL" id="KAE8932495.1"/>
    </source>
</evidence>
<feature type="region of interest" description="Disordered" evidence="1">
    <location>
        <begin position="1"/>
        <end position="23"/>
    </location>
</feature>
<organism evidence="3 5">
    <name type="scientific">Phytophthora fragariae</name>
    <dbReference type="NCBI Taxonomy" id="53985"/>
    <lineage>
        <taxon>Eukaryota</taxon>
        <taxon>Sar</taxon>
        <taxon>Stramenopiles</taxon>
        <taxon>Oomycota</taxon>
        <taxon>Peronosporomycetes</taxon>
        <taxon>Peronosporales</taxon>
        <taxon>Peronosporaceae</taxon>
        <taxon>Phytophthora</taxon>
    </lineage>
</organism>
<evidence type="ECO:0000313" key="3">
    <source>
        <dbReference type="EMBL" id="KAE9265573.1"/>
    </source>
</evidence>